<evidence type="ECO:0000313" key="3">
    <source>
        <dbReference type="EMBL" id="MBF6057494.1"/>
    </source>
</evidence>
<feature type="compositionally biased region" description="Polar residues" evidence="1">
    <location>
        <begin position="46"/>
        <end position="73"/>
    </location>
</feature>
<keyword evidence="2" id="KW-0732">Signal</keyword>
<accession>A0ABS0BWX5</accession>
<sequence length="187" mass="21113">MKKALLATTVASVLISALSISSAYAQPPQQGQEQSRSQKDNGHKGQGQSNYQKGQEQYKGPSNQPNSYKQAPNNKAPVAKQSYPGAAKSNNQPRASYTVNSRNREVMHHHYRKILGSVNRQHRPQFVQERVIPVRYRPYITPAPYSLKKRIPHIPAGYVIGYYQGYVVVYDPKTFLILTLVDLLVNY</sequence>
<gene>
    <name evidence="3" type="ORF">H8792_003985</name>
</gene>
<dbReference type="Proteomes" id="UP001193680">
    <property type="component" value="Unassembled WGS sequence"/>
</dbReference>
<evidence type="ECO:0008006" key="5">
    <source>
        <dbReference type="Google" id="ProtNLM"/>
    </source>
</evidence>
<feature type="signal peptide" evidence="2">
    <location>
        <begin position="1"/>
        <end position="25"/>
    </location>
</feature>
<name>A0ABS0BWX5_9GAMM</name>
<evidence type="ECO:0000256" key="2">
    <source>
        <dbReference type="SAM" id="SignalP"/>
    </source>
</evidence>
<feature type="chain" id="PRO_5046149534" description="Nickel/cobalt transporter regulator" evidence="2">
    <location>
        <begin position="26"/>
        <end position="187"/>
    </location>
</feature>
<evidence type="ECO:0000313" key="4">
    <source>
        <dbReference type="Proteomes" id="UP001193680"/>
    </source>
</evidence>
<feature type="region of interest" description="Disordered" evidence="1">
    <location>
        <begin position="23"/>
        <end position="99"/>
    </location>
</feature>
<protein>
    <recommendedName>
        <fullName evidence="5">Nickel/cobalt transporter regulator</fullName>
    </recommendedName>
</protein>
<evidence type="ECO:0000256" key="1">
    <source>
        <dbReference type="SAM" id="MobiDB-lite"/>
    </source>
</evidence>
<proteinExistence type="predicted"/>
<feature type="compositionally biased region" description="Polar residues" evidence="1">
    <location>
        <begin position="88"/>
        <end position="99"/>
    </location>
</feature>
<dbReference type="RefSeq" id="WP_185977643.1">
    <property type="nucleotide sequence ID" value="NZ_JACBGI020000004.1"/>
</dbReference>
<reference evidence="3 4" key="1">
    <citation type="submission" date="2020-11" db="EMBL/GenBank/DDBJ databases">
        <title>Sulfur oxidizing isolate from Hospital Hole Sinkhole.</title>
        <authorList>
            <person name="Scott K.M."/>
        </authorList>
    </citation>
    <scope>NUCLEOTIDE SEQUENCE [LARGE SCALE GENOMIC DNA]</scope>
    <source>
        <strain evidence="3 4">HH1</strain>
    </source>
</reference>
<comment type="caution">
    <text evidence="3">The sequence shown here is derived from an EMBL/GenBank/DDBJ whole genome shotgun (WGS) entry which is preliminary data.</text>
</comment>
<organism evidence="3 4">
    <name type="scientific">Thiomicrorhabdus heinhorstiae</name>
    <dbReference type="NCBI Taxonomy" id="2748010"/>
    <lineage>
        <taxon>Bacteria</taxon>
        <taxon>Pseudomonadati</taxon>
        <taxon>Pseudomonadota</taxon>
        <taxon>Gammaproteobacteria</taxon>
        <taxon>Thiotrichales</taxon>
        <taxon>Piscirickettsiaceae</taxon>
        <taxon>Thiomicrorhabdus</taxon>
    </lineage>
</organism>
<dbReference type="EMBL" id="JACBGI020000004">
    <property type="protein sequence ID" value="MBF6057494.1"/>
    <property type="molecule type" value="Genomic_DNA"/>
</dbReference>
<keyword evidence="4" id="KW-1185">Reference proteome</keyword>